<gene>
    <name evidence="1" type="ORF">HZT40_03100</name>
</gene>
<reference evidence="1" key="1">
    <citation type="submission" date="2020-06" db="EMBL/GenBank/DDBJ databases">
        <title>Analysis procedures for assessing recovery of high quality, complete, closed genomes from Nanopore long read metagenome sequencing.</title>
        <authorList>
            <person name="Bessarab I."/>
            <person name="Arumugam K."/>
            <person name="Haryono M."/>
            <person name="Liu X."/>
            <person name="Roy S."/>
            <person name="Zuniga-Montanez R.E."/>
            <person name="Qiu G."/>
            <person name="Drautz-Moses D.I."/>
            <person name="Law Y.Y."/>
            <person name="Wuertz S."/>
            <person name="Lauro F.M."/>
            <person name="Huson D.H."/>
            <person name="Williams R.B."/>
        </authorList>
    </citation>
    <scope>NUCLEOTIDE SEQUENCE [LARGE SCALE GENOMIC DNA]</scope>
    <source>
        <strain evidence="1">SSD2</strain>
    </source>
</reference>
<dbReference type="Proteomes" id="UP000510621">
    <property type="component" value="Chromosome"/>
</dbReference>
<evidence type="ECO:0000313" key="1">
    <source>
        <dbReference type="EMBL" id="QLQ30760.1"/>
    </source>
</evidence>
<name>A0A7L6ANX8_9GAMM</name>
<dbReference type="AlphaFoldDB" id="A0A7L6ANX8"/>
<evidence type="ECO:0000313" key="2">
    <source>
        <dbReference type="Proteomes" id="UP000510621"/>
    </source>
</evidence>
<accession>A0A7L6ANX8</accession>
<proteinExistence type="predicted"/>
<dbReference type="InterPro" id="IPR035940">
    <property type="entry name" value="CAP_sf"/>
</dbReference>
<dbReference type="PANTHER" id="PTHR34720">
    <property type="entry name" value="MICROCYSTIN DEPENDENT PROTEIN"/>
    <property type="match status" value="1"/>
</dbReference>
<sequence>MTNIAWSAGYAGVNDITAAFNNARRGEEAQLGLAANTLGSLMLPDQSTWNGMSDDAKALYLINSERAARANMQAGVIGLPLAGIESHIDTVAKNYAQLLHDTDTTGHCQPSGDCNIDSPFIRIANSVGSTCKEFITRGENLYYAAASNSSYGSASIQLPVEYAIYTWIYADAGSSWGHREAVLLQNTALPDNVGGFNNNYGSTSNEGFLGFQRLGSSNYAPFPGYGYGVVVVMNVFDPVSDAKAANCGYSLTLRTEDLPSPGNTTNRAPTANADSVTTAFGTSADIAVLDNDTDPDTDTLSITAHTNPSHGSVAVNGGVFTYTPTTGFSGVDSFSYTISDGNGHTATALVTITVSPAPSPSLDAVDDSATTEFNTPIEFNVLANDLNPAGGVLTISANTTPPAVQEPLA</sequence>
<dbReference type="Gene3D" id="3.40.33.10">
    <property type="entry name" value="CAP"/>
    <property type="match status" value="1"/>
</dbReference>
<dbReference type="Pfam" id="PF17963">
    <property type="entry name" value="Big_9"/>
    <property type="match status" value="1"/>
</dbReference>
<dbReference type="KEGG" id="this:HZT40_03100"/>
<dbReference type="Gene3D" id="2.60.40.3440">
    <property type="match status" value="1"/>
</dbReference>
<organism evidence="1 2">
    <name type="scientific">Candidatus Thiothrix singaporensis</name>
    <dbReference type="NCBI Taxonomy" id="2799669"/>
    <lineage>
        <taxon>Bacteria</taxon>
        <taxon>Pseudomonadati</taxon>
        <taxon>Pseudomonadota</taxon>
        <taxon>Gammaproteobacteria</taxon>
        <taxon>Thiotrichales</taxon>
        <taxon>Thiotrichaceae</taxon>
        <taxon>Thiothrix</taxon>
    </lineage>
</organism>
<dbReference type="PANTHER" id="PTHR34720:SF9">
    <property type="entry name" value="BLR4714 PROTEIN"/>
    <property type="match status" value="1"/>
</dbReference>
<keyword evidence="2" id="KW-1185">Reference proteome</keyword>
<dbReference type="EMBL" id="CP059265">
    <property type="protein sequence ID" value="QLQ30760.1"/>
    <property type="molecule type" value="Genomic_DNA"/>
</dbReference>
<protein>
    <submittedName>
        <fullName evidence="1">Cadherin-like domain-containing protein</fullName>
    </submittedName>
</protein>